<evidence type="ECO:0000313" key="3">
    <source>
        <dbReference type="Proteomes" id="UP000661163"/>
    </source>
</evidence>
<reference evidence="2 3" key="1">
    <citation type="submission" date="2019-12" db="EMBL/GenBank/DDBJ databases">
        <title>Rhizobium genotypes associated with high levels of biological nitrogen fixation by grain legumes in a temperate-maritime cropping system.</title>
        <authorList>
            <person name="Maluk M."/>
            <person name="Francesc Ferrando Molina F."/>
            <person name="Lopez Del Egido L."/>
            <person name="Lafos M."/>
            <person name="Langarica-Fuentes A."/>
            <person name="Gebre Yohannes G."/>
            <person name="Young M.W."/>
            <person name="Martin P."/>
            <person name="Gantlett R."/>
            <person name="Kenicer G."/>
            <person name="Hawes C."/>
            <person name="Begg G.S."/>
            <person name="Quilliam R.S."/>
            <person name="Squire G.R."/>
            <person name="Poole P.S."/>
            <person name="Young P.W."/>
            <person name="Iannetta P.M."/>
            <person name="James E.K."/>
        </authorList>
    </citation>
    <scope>NUCLEOTIDE SEQUENCE [LARGE SCALE GENOMIC DNA]</scope>
    <source>
        <strain evidence="2 3">JHI985</strain>
    </source>
</reference>
<dbReference type="SUPFAM" id="SSF52540">
    <property type="entry name" value="P-loop containing nucleoside triphosphate hydrolases"/>
    <property type="match status" value="1"/>
</dbReference>
<dbReference type="Gene3D" id="3.40.50.300">
    <property type="entry name" value="P-loop containing nucleotide triphosphate hydrolases"/>
    <property type="match status" value="1"/>
</dbReference>
<keyword evidence="1" id="KW-1133">Transmembrane helix</keyword>
<proteinExistence type="predicted"/>
<organism evidence="2 3">
    <name type="scientific">Rhizobium ruizarguesonis</name>
    <dbReference type="NCBI Taxonomy" id="2081791"/>
    <lineage>
        <taxon>Bacteria</taxon>
        <taxon>Pseudomonadati</taxon>
        <taxon>Pseudomonadota</taxon>
        <taxon>Alphaproteobacteria</taxon>
        <taxon>Hyphomicrobiales</taxon>
        <taxon>Rhizobiaceae</taxon>
        <taxon>Rhizobium/Agrobacterium group</taxon>
        <taxon>Rhizobium</taxon>
    </lineage>
</organism>
<dbReference type="RefSeq" id="WP_130663923.1">
    <property type="nucleotide sequence ID" value="NZ_SILB01000008.1"/>
</dbReference>
<feature type="transmembrane region" description="Helical" evidence="1">
    <location>
        <begin position="726"/>
        <end position="746"/>
    </location>
</feature>
<feature type="transmembrane region" description="Helical" evidence="1">
    <location>
        <begin position="766"/>
        <end position="785"/>
    </location>
</feature>
<comment type="caution">
    <text evidence="2">The sequence shown here is derived from an EMBL/GenBank/DDBJ whole genome shotgun (WGS) entry which is preliminary data.</text>
</comment>
<evidence type="ECO:0000256" key="1">
    <source>
        <dbReference type="SAM" id="Phobius"/>
    </source>
</evidence>
<dbReference type="EMBL" id="WUFC01000063">
    <property type="protein sequence ID" value="NEI53139.1"/>
    <property type="molecule type" value="Genomic_DNA"/>
</dbReference>
<accession>A0AAE4YYA8</accession>
<name>A0AAE4YYA8_9HYPH</name>
<gene>
    <name evidence="2" type="ORF">GR217_36725</name>
</gene>
<sequence length="1405" mass="154568">MMSYQPTAHLSRDQIDILVSRWFAQIKAEDVDGSIAAIEFLRAAPDVFSKPAVEKLRHSDRLEKVFEAADSQQKSRLRNSQIVNQFKLRDLLWRDHLEMLQAALAEKTAAATTTVLSLIAGINAMQELPPPLAEAYVNALLDDGLDDQVRTEIAGLLRGHWSALKAQSEMFKTWLRANVTGSPAAEVRRQVALSVLARLELPLSADEIDAVATQNPADFLAVVRHDPKIAHTHAEQLFDILGSVNDAEVWTSAYTVLQQADPDALSAFYAGMTQELAMAWNPGVLDRFIRSATTAQAAAFKTWDASGDNLDCDGLRWRLSLLQRQRTPRNDRFAKAWDLLTKKVDCRDDLSMEVDDALTAIAGPALPDLLLAAVDKDGPGQLKFIPVVLRKASAALGGTLAGRLIARDLPAAARLLDTGIVPPAEQLAQSNYWEQVFAAQSADTVDVVDLRALQAVDSPPTEALVTAKGIVLSDQASVSRRTAALMALGAHAAPKDKVETFLPILYGNAAIALPTIKLLAETYDTAKTNAALSLPDTQTITDMRTNPDVSKDAVVLAKTLVRFDATLARDYADALDSQGFATEPADQCLTLAQAPTVDPRLLAPLLAIAASNGNASERDVVLSCVATLSKPGSATAMLAQGWRAPALLEPTSGLAALKSLWTDEPFHALMNPDLEVKIGQVAGRLLQNAPLSTETMAALGYWRDEIAAIDPAQAQTLSTELNKRRLYAALILVPSAVVVHLFLWLLLVTAYPRFPWVQAVVFWNPVIRRLLGLGYIDIVLLHVGYARRKIFSPFKASLLGDIVSDNPSQLDRISYFPSSLVWHRPAVDSSRNSTDKRDQPILQALARHKGRVLLLGKSGLGKSSFLRFSLAARAKQGIDVIVYLRADQCRNGVEAQLQDRLGGLAKGNDLLSAMIYAGRIFIYIDGYNEVDLATQDAITGFLSRYPVANVLVASQIPLRGFTTIETFEMIPLTGEAIGDFLLSREPVLADNAPVRGTLFETVARSFLADVHARPRDDVEKKAFEDILSNPMDLTSVAILLGDGRTPDLFALEAQQLDGIAQKLAATGQRFRTEALSKALLEQRLQDQENLQTLPFQPEVAALVRGKLAIVRTDADDASTVKGQEIRFRHDRIRDYFTHFALLALPLEKQAEFAEDTRFAGVFPYLARALPKNDAEDLRERLVTRAADLEDHRVSDSFVREYSWRQKISAQDPDWLPGYDLPEVRRSDTELVELTTRRRTIDEEVNARRDLITKSRAMTRVLAASDPNFLRDAAVAIFVEMGATIEAGDDGALRALLRSPADEPFRVVGLCQPQAIKSFHVEVLVARFTRSNLKPLIMTNSHSLEDPETRGEDLERRDCDSLEALGARVISARELYGVFARLHGQGSREEFWQFVFPTIPQTETRT</sequence>
<keyword evidence="1" id="KW-0812">Transmembrane</keyword>
<protein>
    <submittedName>
        <fullName evidence="2">Uncharacterized protein</fullName>
    </submittedName>
</protein>
<dbReference type="InterPro" id="IPR027417">
    <property type="entry name" value="P-loop_NTPase"/>
</dbReference>
<evidence type="ECO:0000313" key="2">
    <source>
        <dbReference type="EMBL" id="NEI53139.1"/>
    </source>
</evidence>
<keyword evidence="1" id="KW-0472">Membrane</keyword>
<dbReference type="Proteomes" id="UP000661163">
    <property type="component" value="Unassembled WGS sequence"/>
</dbReference>